<evidence type="ECO:0000313" key="1">
    <source>
        <dbReference type="EMBL" id="QHN64725.1"/>
    </source>
</evidence>
<evidence type="ECO:0000313" key="2">
    <source>
        <dbReference type="Proteomes" id="UP000464318"/>
    </source>
</evidence>
<organism evidence="1 2">
    <name type="scientific">Bergeyella cardium</name>
    <dbReference type="NCBI Taxonomy" id="1585976"/>
    <lineage>
        <taxon>Bacteria</taxon>
        <taxon>Pseudomonadati</taxon>
        <taxon>Bacteroidota</taxon>
        <taxon>Flavobacteriia</taxon>
        <taxon>Flavobacteriales</taxon>
        <taxon>Weeksellaceae</taxon>
        <taxon>Bergeyella</taxon>
    </lineage>
</organism>
<dbReference type="OrthoDB" id="680700at2"/>
<dbReference type="Proteomes" id="UP000464318">
    <property type="component" value="Chromosome"/>
</dbReference>
<dbReference type="KEGG" id="bcad:DBX24_01865"/>
<protein>
    <submittedName>
        <fullName evidence="1">Translocation/assembly module TamB</fullName>
    </submittedName>
</protein>
<proteinExistence type="predicted"/>
<keyword evidence="2" id="KW-1185">Reference proteome</keyword>
<reference evidence="1 2" key="1">
    <citation type="submission" date="2018-04" db="EMBL/GenBank/DDBJ databases">
        <title>Characteristic and Complete Genome Sequencing of A Novel Member of Infective Endocarditis Causative Bacteria: Bergeyella cardium QL-PH.</title>
        <authorList>
            <person name="Pan H."/>
            <person name="Sun E."/>
            <person name="Zhang Y."/>
        </authorList>
    </citation>
    <scope>NUCLEOTIDE SEQUENCE [LARGE SCALE GENOMIC DNA]</scope>
    <source>
        <strain evidence="1 2">HPQL</strain>
    </source>
</reference>
<sequence length="1546" mass="171543">MANLENINEIEKEQTADRAERNPKQKRKMHWFFKLFISLFIGIFILILTLFIALNLSVTKNWIAQKGLDFLNKDFKTNISASSVEINYFGDVVIHGLKVKDDRGLDFLKAESVVAESDWISLVKDAINGTNSFNFKKIALNNADVQVITYKGDSTANFIKFIELFDDGKPRDPKKPLFKMAASIEIHNSKLSIINQNSEGDAGKWLVGTSVNMSIPSLKIAGPDINADLQNLSFTTERWGKTHKVERFAGLFSLTNTALSFKELVFDTDHSLLKGDISFNLDKETKWQDFNNRVIWDLKFDNETKLSGYDISYFVTNWDNYTPLSLQGKMYGVLNDFKLQNFMLSNDKVNIRAVQTHLANLLDGDFQIKASGLSTDFTYKDLKAMFPSFIAQKMKNFADDFGRLKFNGNVEVNPKQVYINKGNLITGIGNAEIRNFYLNDFSTDIPRYSGDFNIQNLNTSAITKSKQVGNLSGTFHLRGRSFDVNTMVLETTSHIASIELMGKNIKNLSLNGTLNRKQYNGEISINDPNAQAHIKGLIDFSTSRLFANVEAHIKHLDVHFFSGQKGRQIVSGDFKGKVAMTDINDLTLDASLHNIHYFSEGQKMSVPSVEVNTYINQGNRVISINAPNAINGKIEGQFNLADLAGMVQNGAERILVSNEPKKVYKGQFFNAEFTIGQQLTDYFMPELKLTPTSPITLSYDGNTNNLKLSASMDKIVYTMKKKQSTEIAKKALEQLKISTQAPMKNDSIVAEQITLNIDTENPEDQIFARAKRLQYGDNVFNDFSLYGENEYGEKLHLSTSFKFGSKTDEKNNSLKSYYITLNQTLDKEGNYIFKFAPTHLKFNNITWSIDTSEGLEQSITYKKKTGEVLVENIRIYSDDSSLYIKNAHYKSASNFEAEGEVSNLQVSKLFEMQSGGNSMDFQGVANGNFHIVKNETALEPLININIEGMKMGGRDMGSLSIDANKTDIPNIYDIGMRLKSSGLFGGNKLDIVGTVDNNQETPTLDISANMNDFDLAFSQQFVTGIFSNMRGKANGTVRISGPLDDIDYSGDINLSKFGFRLDFTGVDYTFDDTVIPLSKGFVVLNDIRIKDNRANSDGSISGFIRFDTLASMGVNLLVRAENLLVLDSNQNTNDLFWGRVYANGDLYISGPVTGLDISTPNMKALNGSAFAFNSSSTSSVEEFKMLRFLQREASGAIVLAKKKATGANVNVDFTLSVDKGTNVSVLLGESVGNINVKGESERLRFQLSRTGVINLSGDYYVDNGSFVSKAILERTFQIAKGSNLKWDGNAMTPQLGIKANYNRTVTNLGQYLGTSTLPPVNIQLTVNISGTLNAPDISFDVAAPEVSSQIKETLASKMTNEDEKILQFGSVLALSSFNISNSGSLDINTNNASQSIGYNLAFKQLTSALNTISDDVKLDIDYLKGDQAANTADRANASAHITVSPRVSIKTALGVPIAKTQTTTNNYLSGEGTIEYDWSKNNDGSRLFRVYSKPSNIGLIAGSETSANQAYGIGVVYTKSFNRFFPKKTDKQKQNEQKKDSISDKK</sequence>
<dbReference type="EMBL" id="CP029149">
    <property type="protein sequence ID" value="QHN64725.1"/>
    <property type="molecule type" value="Genomic_DNA"/>
</dbReference>
<gene>
    <name evidence="1" type="ORF">DBX24_01865</name>
</gene>
<name>A0A6P1QSR4_9FLAO</name>
<dbReference type="RefSeq" id="WP_160223795.1">
    <property type="nucleotide sequence ID" value="NZ_CP029149.1"/>
</dbReference>
<accession>A0A6P1QSR4</accession>